<dbReference type="Gene3D" id="2.40.70.10">
    <property type="entry name" value="Acid Proteases"/>
    <property type="match status" value="1"/>
</dbReference>
<evidence type="ECO:0000256" key="1">
    <source>
        <dbReference type="SAM" id="MobiDB-lite"/>
    </source>
</evidence>
<dbReference type="PANTHER" id="PTHR33067">
    <property type="entry name" value="RNA-DIRECTED DNA POLYMERASE-RELATED"/>
    <property type="match status" value="1"/>
</dbReference>
<dbReference type="InterPro" id="IPR021109">
    <property type="entry name" value="Peptidase_aspartic_dom_sf"/>
</dbReference>
<keyword evidence="3" id="KW-1185">Reference proteome</keyword>
<name>A0A2G2X2K4_CAPBA</name>
<reference evidence="3" key="2">
    <citation type="journal article" date="2017" name="J. Anim. Genet.">
        <title>Multiple reference genome sequences of hot pepper reveal the massive evolution of plant disease resistance genes by retroduplication.</title>
        <authorList>
            <person name="Kim S."/>
            <person name="Park J."/>
            <person name="Yeom S.-I."/>
            <person name="Kim Y.-M."/>
            <person name="Seo E."/>
            <person name="Kim K.-T."/>
            <person name="Kim M.-S."/>
            <person name="Lee J.M."/>
            <person name="Cheong K."/>
            <person name="Shin H.-S."/>
            <person name="Kim S.-B."/>
            <person name="Han K."/>
            <person name="Lee J."/>
            <person name="Park M."/>
            <person name="Lee H.-A."/>
            <person name="Lee H.-Y."/>
            <person name="Lee Y."/>
            <person name="Oh S."/>
            <person name="Lee J.H."/>
            <person name="Choi E."/>
            <person name="Choi E."/>
            <person name="Lee S.E."/>
            <person name="Jeon J."/>
            <person name="Kim H."/>
            <person name="Choi G."/>
            <person name="Song H."/>
            <person name="Lee J."/>
            <person name="Lee S.-C."/>
            <person name="Kwon J.-K."/>
            <person name="Lee H.-Y."/>
            <person name="Koo N."/>
            <person name="Hong Y."/>
            <person name="Kim R.W."/>
            <person name="Kang W.-H."/>
            <person name="Huh J.H."/>
            <person name="Kang B.-C."/>
            <person name="Yang T.-J."/>
            <person name="Lee Y.-H."/>
            <person name="Bennetzen J.L."/>
            <person name="Choi D."/>
        </authorList>
    </citation>
    <scope>NUCLEOTIDE SEQUENCE [LARGE SCALE GENOMIC DNA]</scope>
    <source>
        <strain evidence="3">cv. PBC81</strain>
    </source>
</reference>
<evidence type="ECO:0000313" key="2">
    <source>
        <dbReference type="EMBL" id="PHT51683.1"/>
    </source>
</evidence>
<dbReference type="EMBL" id="MLFT02000003">
    <property type="protein sequence ID" value="PHT51683.1"/>
    <property type="molecule type" value="Genomic_DNA"/>
</dbReference>
<sequence>MKDLLTKKRAVSYERTNTIHHCSAIATSKNQFDATIRLQKVGVGRPYTNQYAAHDEFVILDCEVDYEVPIILGRPFLATGSVLIDMRANKLLFRLNDKVVHFDVCKAMKQPEDMDVFFVVEVNYKDDKELSVEKQLTDESLSDELLNFEREEAQEHEETMCALTEIGSYSHTPKQPDLDLKNQPSPTAKTSIEEPQC</sequence>
<dbReference type="PANTHER" id="PTHR33067:SF9">
    <property type="entry name" value="RNA-DIRECTED DNA POLYMERASE"/>
    <property type="match status" value="1"/>
</dbReference>
<dbReference type="OrthoDB" id="1744547at2759"/>
<dbReference type="Proteomes" id="UP000224567">
    <property type="component" value="Unassembled WGS sequence"/>
</dbReference>
<gene>
    <name evidence="2" type="ORF">CQW23_06145</name>
</gene>
<accession>A0A2G2X2K4</accession>
<comment type="caution">
    <text evidence="2">The sequence shown here is derived from an EMBL/GenBank/DDBJ whole genome shotgun (WGS) entry which is preliminary data.</text>
</comment>
<organism evidence="2 3">
    <name type="scientific">Capsicum baccatum</name>
    <name type="common">Peruvian pepper</name>
    <dbReference type="NCBI Taxonomy" id="33114"/>
    <lineage>
        <taxon>Eukaryota</taxon>
        <taxon>Viridiplantae</taxon>
        <taxon>Streptophyta</taxon>
        <taxon>Embryophyta</taxon>
        <taxon>Tracheophyta</taxon>
        <taxon>Spermatophyta</taxon>
        <taxon>Magnoliopsida</taxon>
        <taxon>eudicotyledons</taxon>
        <taxon>Gunneridae</taxon>
        <taxon>Pentapetalae</taxon>
        <taxon>asterids</taxon>
        <taxon>lamiids</taxon>
        <taxon>Solanales</taxon>
        <taxon>Solanaceae</taxon>
        <taxon>Solanoideae</taxon>
        <taxon>Capsiceae</taxon>
        <taxon>Capsicum</taxon>
    </lineage>
</organism>
<dbReference type="AlphaFoldDB" id="A0A2G2X2K4"/>
<proteinExistence type="predicted"/>
<reference evidence="2 3" key="1">
    <citation type="journal article" date="2017" name="Genome Biol.">
        <title>New reference genome sequences of hot pepper reveal the massive evolution of plant disease-resistance genes by retroduplication.</title>
        <authorList>
            <person name="Kim S."/>
            <person name="Park J."/>
            <person name="Yeom S.I."/>
            <person name="Kim Y.M."/>
            <person name="Seo E."/>
            <person name="Kim K.T."/>
            <person name="Kim M.S."/>
            <person name="Lee J.M."/>
            <person name="Cheong K."/>
            <person name="Shin H.S."/>
            <person name="Kim S.B."/>
            <person name="Han K."/>
            <person name="Lee J."/>
            <person name="Park M."/>
            <person name="Lee H.A."/>
            <person name="Lee H.Y."/>
            <person name="Lee Y."/>
            <person name="Oh S."/>
            <person name="Lee J.H."/>
            <person name="Choi E."/>
            <person name="Choi E."/>
            <person name="Lee S.E."/>
            <person name="Jeon J."/>
            <person name="Kim H."/>
            <person name="Choi G."/>
            <person name="Song H."/>
            <person name="Lee J."/>
            <person name="Lee S.C."/>
            <person name="Kwon J.K."/>
            <person name="Lee H.Y."/>
            <person name="Koo N."/>
            <person name="Hong Y."/>
            <person name="Kim R.W."/>
            <person name="Kang W.H."/>
            <person name="Huh J.H."/>
            <person name="Kang B.C."/>
            <person name="Yang T.J."/>
            <person name="Lee Y.H."/>
            <person name="Bennetzen J.L."/>
            <person name="Choi D."/>
        </authorList>
    </citation>
    <scope>NUCLEOTIDE SEQUENCE [LARGE SCALE GENOMIC DNA]</scope>
    <source>
        <strain evidence="3">cv. PBC81</strain>
    </source>
</reference>
<protein>
    <submittedName>
        <fullName evidence="2">Uncharacterized protein</fullName>
    </submittedName>
</protein>
<feature type="region of interest" description="Disordered" evidence="1">
    <location>
        <begin position="166"/>
        <end position="197"/>
    </location>
</feature>
<evidence type="ECO:0000313" key="3">
    <source>
        <dbReference type="Proteomes" id="UP000224567"/>
    </source>
</evidence>